<name>A0A8H8A026_9FUNG</name>
<feature type="non-terminal residue" evidence="2">
    <location>
        <position position="1"/>
    </location>
</feature>
<gene>
    <name evidence="2" type="ORF">BJ554DRAFT_4657</name>
</gene>
<dbReference type="EMBL" id="JAEFCI010001981">
    <property type="protein sequence ID" value="KAG5462551.1"/>
    <property type="molecule type" value="Genomic_DNA"/>
</dbReference>
<proteinExistence type="predicted"/>
<evidence type="ECO:0000313" key="2">
    <source>
        <dbReference type="EMBL" id="KAG5462551.1"/>
    </source>
</evidence>
<comment type="caution">
    <text evidence="2">The sequence shown here is derived from an EMBL/GenBank/DDBJ whole genome shotgun (WGS) entry which is preliminary data.</text>
</comment>
<evidence type="ECO:0000256" key="1">
    <source>
        <dbReference type="SAM" id="MobiDB-lite"/>
    </source>
</evidence>
<dbReference type="AlphaFoldDB" id="A0A8H8A026"/>
<organism evidence="2 3">
    <name type="scientific">Olpidium bornovanus</name>
    <dbReference type="NCBI Taxonomy" id="278681"/>
    <lineage>
        <taxon>Eukaryota</taxon>
        <taxon>Fungi</taxon>
        <taxon>Fungi incertae sedis</taxon>
        <taxon>Olpidiomycota</taxon>
        <taxon>Olpidiomycotina</taxon>
        <taxon>Olpidiomycetes</taxon>
        <taxon>Olpidiales</taxon>
        <taxon>Olpidiaceae</taxon>
        <taxon>Olpidium</taxon>
    </lineage>
</organism>
<feature type="compositionally biased region" description="Low complexity" evidence="1">
    <location>
        <begin position="62"/>
        <end position="74"/>
    </location>
</feature>
<sequence length="81" mass="8803">GNAAGIRPLLGLIQQNLDFDAFHRCRSRLIGALMIADGFLKGNLILREGFELRRGKTRRAARATGDAATSARRGSSMCRTS</sequence>
<keyword evidence="3" id="KW-1185">Reference proteome</keyword>
<feature type="region of interest" description="Disordered" evidence="1">
    <location>
        <begin position="60"/>
        <end position="81"/>
    </location>
</feature>
<reference evidence="2 3" key="1">
    <citation type="journal article" name="Sci. Rep.">
        <title>Genome-scale phylogenetic analyses confirm Olpidium as the closest living zoosporic fungus to the non-flagellated, terrestrial fungi.</title>
        <authorList>
            <person name="Chang Y."/>
            <person name="Rochon D."/>
            <person name="Sekimoto S."/>
            <person name="Wang Y."/>
            <person name="Chovatia M."/>
            <person name="Sandor L."/>
            <person name="Salamov A."/>
            <person name="Grigoriev I.V."/>
            <person name="Stajich J.E."/>
            <person name="Spatafora J.W."/>
        </authorList>
    </citation>
    <scope>NUCLEOTIDE SEQUENCE [LARGE SCALE GENOMIC DNA]</scope>
    <source>
        <strain evidence="2">S191</strain>
    </source>
</reference>
<evidence type="ECO:0000313" key="3">
    <source>
        <dbReference type="Proteomes" id="UP000673691"/>
    </source>
</evidence>
<dbReference type="Proteomes" id="UP000673691">
    <property type="component" value="Unassembled WGS sequence"/>
</dbReference>
<accession>A0A8H8A026</accession>
<protein>
    <submittedName>
        <fullName evidence="2">Uncharacterized protein</fullName>
    </submittedName>
</protein>